<gene>
    <name evidence="1" type="ORF">LCGC14_0249820</name>
</gene>
<name>A0A0F9U9W4_9ZZZZ</name>
<evidence type="ECO:0000313" key="1">
    <source>
        <dbReference type="EMBL" id="KKN88419.1"/>
    </source>
</evidence>
<organism evidence="1">
    <name type="scientific">marine sediment metagenome</name>
    <dbReference type="NCBI Taxonomy" id="412755"/>
    <lineage>
        <taxon>unclassified sequences</taxon>
        <taxon>metagenomes</taxon>
        <taxon>ecological metagenomes</taxon>
    </lineage>
</organism>
<protein>
    <submittedName>
        <fullName evidence="1">Uncharacterized protein</fullName>
    </submittedName>
</protein>
<dbReference type="AlphaFoldDB" id="A0A0F9U9W4"/>
<comment type="caution">
    <text evidence="1">The sequence shown here is derived from an EMBL/GenBank/DDBJ whole genome shotgun (WGS) entry which is preliminary data.</text>
</comment>
<dbReference type="EMBL" id="LAZR01000129">
    <property type="protein sequence ID" value="KKN88419.1"/>
    <property type="molecule type" value="Genomic_DNA"/>
</dbReference>
<accession>A0A0F9U9W4</accession>
<sequence>MDMEKQHPKCECGENFGLAVFGDQWWCPKCLRSRGNHVINAVCNTLSDVLKMPDSPDSRTAQAHLRILYHKVKSIGEGRFAR</sequence>
<proteinExistence type="predicted"/>
<reference evidence="1" key="1">
    <citation type="journal article" date="2015" name="Nature">
        <title>Complex archaea that bridge the gap between prokaryotes and eukaryotes.</title>
        <authorList>
            <person name="Spang A."/>
            <person name="Saw J.H."/>
            <person name="Jorgensen S.L."/>
            <person name="Zaremba-Niedzwiedzka K."/>
            <person name="Martijn J."/>
            <person name="Lind A.E."/>
            <person name="van Eijk R."/>
            <person name="Schleper C."/>
            <person name="Guy L."/>
            <person name="Ettema T.J."/>
        </authorList>
    </citation>
    <scope>NUCLEOTIDE SEQUENCE</scope>
</reference>